<dbReference type="InterPro" id="IPR018584">
    <property type="entry name" value="GT87"/>
</dbReference>
<proteinExistence type="inferred from homology"/>
<sequence length="423" mass="44293">MTLTRSTVPLPGWGVLSAWVATRALMLLAWALFEGEATGDVLYYHRRIGGLAEAGLAGTLIEYPTPVVWVLSLPWGLGAGTQAGYLAVFVAMMLALDAWLTVLLHRSGTSPAAVLFWVAFVPVLGPLTVLRFDMVPAVLAGVALLWAARRPAVAGGLVALGAAIKLWPALLLPALLGDRTRRGRTTVGFLVVGVGLALVSLLAGGWTRLLSPLTWQSGRGLQIESVWATPVMVWHALAPELHSVGMSRYQAFEVFGPGVGLWTTVASVSTVLGLVVVAVLAVRAWRSGGTEPLQAAAVMAAVVAVTILTNKTLSPQYVLWLGGPVAVLVLRLGASTVPAPVRRAVGVLALATLVLAALTHLIYPVAYGPLVYDPSSPLHPWAVALLAVRNLLVLALTAGAVALAWRLTGRVQPAVRPTVDATA</sequence>
<organism evidence="9 10">
    <name type="scientific">Auraticoccus monumenti</name>
    <dbReference type="NCBI Taxonomy" id="675864"/>
    <lineage>
        <taxon>Bacteria</taxon>
        <taxon>Bacillati</taxon>
        <taxon>Actinomycetota</taxon>
        <taxon>Actinomycetes</taxon>
        <taxon>Propionibacteriales</taxon>
        <taxon>Propionibacteriaceae</taxon>
        <taxon>Auraticoccus</taxon>
    </lineage>
</organism>
<comment type="subcellular location">
    <subcellularLocation>
        <location evidence="1">Cell membrane</location>
        <topology evidence="1">Multi-pass membrane protein</topology>
    </subcellularLocation>
</comment>
<feature type="transmembrane region" description="Helical" evidence="8">
    <location>
        <begin position="83"/>
        <end position="102"/>
    </location>
</feature>
<evidence type="ECO:0000256" key="8">
    <source>
        <dbReference type="SAM" id="Phobius"/>
    </source>
</evidence>
<feature type="transmembrane region" description="Helical" evidence="8">
    <location>
        <begin position="317"/>
        <end position="334"/>
    </location>
</feature>
<keyword evidence="10" id="KW-1185">Reference proteome</keyword>
<name>A0A1G7AVM0_9ACTN</name>
<keyword evidence="5 8" id="KW-1133">Transmembrane helix</keyword>
<evidence type="ECO:0000256" key="7">
    <source>
        <dbReference type="ARBA" id="ARBA00024033"/>
    </source>
</evidence>
<gene>
    <name evidence="9" type="ORF">SAMN04489747_2746</name>
</gene>
<keyword evidence="4 8" id="KW-0812">Transmembrane</keyword>
<dbReference type="AlphaFoldDB" id="A0A1G7AVM0"/>
<comment type="similarity">
    <text evidence="7">Belongs to the glycosyltransferase 87 family.</text>
</comment>
<feature type="transmembrane region" description="Helical" evidence="8">
    <location>
        <begin position="12"/>
        <end position="33"/>
    </location>
</feature>
<feature type="transmembrane region" description="Helical" evidence="8">
    <location>
        <begin position="293"/>
        <end position="311"/>
    </location>
</feature>
<evidence type="ECO:0000256" key="4">
    <source>
        <dbReference type="ARBA" id="ARBA00022692"/>
    </source>
</evidence>
<evidence type="ECO:0000313" key="9">
    <source>
        <dbReference type="EMBL" id="SDE18914.1"/>
    </source>
</evidence>
<evidence type="ECO:0000256" key="1">
    <source>
        <dbReference type="ARBA" id="ARBA00004651"/>
    </source>
</evidence>
<keyword evidence="3" id="KW-0808">Transferase</keyword>
<protein>
    <recommendedName>
        <fullName evidence="11">DUF2029 domain-containing protein</fullName>
    </recommendedName>
</protein>
<evidence type="ECO:0000313" key="10">
    <source>
        <dbReference type="Proteomes" id="UP000198546"/>
    </source>
</evidence>
<feature type="transmembrane region" description="Helical" evidence="8">
    <location>
        <begin position="114"/>
        <end position="132"/>
    </location>
</feature>
<dbReference type="STRING" id="675864.SAMN04489747_2746"/>
<evidence type="ECO:0000256" key="3">
    <source>
        <dbReference type="ARBA" id="ARBA00022679"/>
    </source>
</evidence>
<evidence type="ECO:0000256" key="2">
    <source>
        <dbReference type="ARBA" id="ARBA00022475"/>
    </source>
</evidence>
<feature type="transmembrane region" description="Helical" evidence="8">
    <location>
        <begin position="378"/>
        <end position="405"/>
    </location>
</feature>
<dbReference type="GO" id="GO:0005886">
    <property type="term" value="C:plasma membrane"/>
    <property type="evidence" value="ECO:0007669"/>
    <property type="project" value="UniProtKB-SubCell"/>
</dbReference>
<feature type="transmembrane region" description="Helical" evidence="8">
    <location>
        <begin position="152"/>
        <end position="175"/>
    </location>
</feature>
<reference evidence="9 10" key="1">
    <citation type="submission" date="2016-10" db="EMBL/GenBank/DDBJ databases">
        <authorList>
            <person name="de Groot N.N."/>
        </authorList>
    </citation>
    <scope>NUCLEOTIDE SEQUENCE [LARGE SCALE GENOMIC DNA]</scope>
    <source>
        <strain evidence="9 10">MON 2.2</strain>
    </source>
</reference>
<feature type="transmembrane region" description="Helical" evidence="8">
    <location>
        <begin position="346"/>
        <end position="366"/>
    </location>
</feature>
<dbReference type="RefSeq" id="WP_090594330.1">
    <property type="nucleotide sequence ID" value="NZ_LT629688.1"/>
</dbReference>
<accession>A0A1G7AVM0</accession>
<evidence type="ECO:0000256" key="6">
    <source>
        <dbReference type="ARBA" id="ARBA00023136"/>
    </source>
</evidence>
<feature type="transmembrane region" description="Helical" evidence="8">
    <location>
        <begin position="259"/>
        <end position="281"/>
    </location>
</feature>
<evidence type="ECO:0000256" key="5">
    <source>
        <dbReference type="ARBA" id="ARBA00022989"/>
    </source>
</evidence>
<dbReference type="Pfam" id="PF09594">
    <property type="entry name" value="GT87"/>
    <property type="match status" value="1"/>
</dbReference>
<evidence type="ECO:0008006" key="11">
    <source>
        <dbReference type="Google" id="ProtNLM"/>
    </source>
</evidence>
<feature type="transmembrane region" description="Helical" evidence="8">
    <location>
        <begin position="187"/>
        <end position="206"/>
    </location>
</feature>
<dbReference type="GO" id="GO:0016758">
    <property type="term" value="F:hexosyltransferase activity"/>
    <property type="evidence" value="ECO:0007669"/>
    <property type="project" value="InterPro"/>
</dbReference>
<dbReference type="Proteomes" id="UP000198546">
    <property type="component" value="Chromosome i"/>
</dbReference>
<dbReference type="EMBL" id="LT629688">
    <property type="protein sequence ID" value="SDE18914.1"/>
    <property type="molecule type" value="Genomic_DNA"/>
</dbReference>
<keyword evidence="6 8" id="KW-0472">Membrane</keyword>
<keyword evidence="2" id="KW-1003">Cell membrane</keyword>